<dbReference type="InterPro" id="IPR011057">
    <property type="entry name" value="Mss4-like_sf"/>
</dbReference>
<reference evidence="6 7" key="1">
    <citation type="submission" date="2014-04" db="EMBL/GenBank/DDBJ databases">
        <title>Evolutionary Origins and Diversification of the Mycorrhizal Mutualists.</title>
        <authorList>
            <consortium name="DOE Joint Genome Institute"/>
            <consortium name="Mycorrhizal Genomics Consortium"/>
            <person name="Kohler A."/>
            <person name="Kuo A."/>
            <person name="Nagy L.G."/>
            <person name="Floudas D."/>
            <person name="Copeland A."/>
            <person name="Barry K.W."/>
            <person name="Cichocki N."/>
            <person name="Veneault-Fourrey C."/>
            <person name="LaButti K."/>
            <person name="Lindquist E.A."/>
            <person name="Lipzen A."/>
            <person name="Lundell T."/>
            <person name="Morin E."/>
            <person name="Murat C."/>
            <person name="Riley R."/>
            <person name="Ohm R."/>
            <person name="Sun H."/>
            <person name="Tunlid A."/>
            <person name="Henrissat B."/>
            <person name="Grigoriev I.V."/>
            <person name="Hibbett D.S."/>
            <person name="Martin F."/>
        </authorList>
    </citation>
    <scope>NUCLEOTIDE SEQUENCE [LARGE SCALE GENOMIC DNA]</scope>
    <source>
        <strain evidence="6 7">Koide BX008</strain>
    </source>
</reference>
<dbReference type="EMBL" id="KN818222">
    <property type="protein sequence ID" value="KIL71406.1"/>
    <property type="molecule type" value="Genomic_DNA"/>
</dbReference>
<sequence>MTGEHKVYKGGCICGAVSYQVVGKPVRNAYCHCTLCQRLNGSAFIHTIHYPAAAFMWTHGELQQDVIETYSTNSKPWKIRSCCIKCGCCVSSHNTKTDRISVWGAQLERDEHGRIKEWEDLKPKAHIFYGTRMLDVHDSLLKWEGYDGESERLG</sequence>
<dbReference type="InterPro" id="IPR006913">
    <property type="entry name" value="CENP-V/GFA"/>
</dbReference>
<dbReference type="Pfam" id="PF04828">
    <property type="entry name" value="GFA"/>
    <property type="match status" value="1"/>
</dbReference>
<proteinExistence type="inferred from homology"/>
<name>A0A0C2XP78_AMAMK</name>
<organism evidence="6 7">
    <name type="scientific">Amanita muscaria (strain Koide BX008)</name>
    <dbReference type="NCBI Taxonomy" id="946122"/>
    <lineage>
        <taxon>Eukaryota</taxon>
        <taxon>Fungi</taxon>
        <taxon>Dikarya</taxon>
        <taxon>Basidiomycota</taxon>
        <taxon>Agaricomycotina</taxon>
        <taxon>Agaricomycetes</taxon>
        <taxon>Agaricomycetidae</taxon>
        <taxon>Agaricales</taxon>
        <taxon>Pluteineae</taxon>
        <taxon>Amanitaceae</taxon>
        <taxon>Amanita</taxon>
    </lineage>
</organism>
<accession>A0A0C2XP78</accession>
<dbReference type="Gene3D" id="3.90.1590.10">
    <property type="entry name" value="glutathione-dependent formaldehyde- activating enzyme (gfa)"/>
    <property type="match status" value="1"/>
</dbReference>
<keyword evidence="7" id="KW-1185">Reference proteome</keyword>
<keyword evidence="4" id="KW-0456">Lyase</keyword>
<feature type="domain" description="CENP-V/GFA" evidence="5">
    <location>
        <begin position="8"/>
        <end position="119"/>
    </location>
</feature>
<dbReference type="HOGENOM" id="CLU_055491_8_1_1"/>
<protein>
    <recommendedName>
        <fullName evidence="5">CENP-V/GFA domain-containing protein</fullName>
    </recommendedName>
</protein>
<evidence type="ECO:0000313" key="7">
    <source>
        <dbReference type="Proteomes" id="UP000054549"/>
    </source>
</evidence>
<keyword evidence="3" id="KW-0862">Zinc</keyword>
<dbReference type="InParanoid" id="A0A0C2XP78"/>
<dbReference type="Proteomes" id="UP000054549">
    <property type="component" value="Unassembled WGS sequence"/>
</dbReference>
<dbReference type="GO" id="GO:0016846">
    <property type="term" value="F:carbon-sulfur lyase activity"/>
    <property type="evidence" value="ECO:0007669"/>
    <property type="project" value="InterPro"/>
</dbReference>
<evidence type="ECO:0000256" key="4">
    <source>
        <dbReference type="ARBA" id="ARBA00023239"/>
    </source>
</evidence>
<dbReference type="PANTHER" id="PTHR33337">
    <property type="entry name" value="GFA DOMAIN-CONTAINING PROTEIN"/>
    <property type="match status" value="1"/>
</dbReference>
<dbReference type="PROSITE" id="PS51891">
    <property type="entry name" value="CENP_V_GFA"/>
    <property type="match status" value="1"/>
</dbReference>
<dbReference type="PANTHER" id="PTHR33337:SF40">
    <property type="entry name" value="CENP-V_GFA DOMAIN-CONTAINING PROTEIN-RELATED"/>
    <property type="match status" value="1"/>
</dbReference>
<evidence type="ECO:0000313" key="6">
    <source>
        <dbReference type="EMBL" id="KIL71406.1"/>
    </source>
</evidence>
<keyword evidence="2" id="KW-0479">Metal-binding</keyword>
<gene>
    <name evidence="6" type="ORF">M378DRAFT_64853</name>
</gene>
<dbReference type="OrthoDB" id="9970124at2759"/>
<dbReference type="AlphaFoldDB" id="A0A0C2XP78"/>
<comment type="similarity">
    <text evidence="1">Belongs to the Gfa family.</text>
</comment>
<dbReference type="SUPFAM" id="SSF51316">
    <property type="entry name" value="Mss4-like"/>
    <property type="match status" value="1"/>
</dbReference>
<evidence type="ECO:0000256" key="1">
    <source>
        <dbReference type="ARBA" id="ARBA00005495"/>
    </source>
</evidence>
<evidence type="ECO:0000256" key="2">
    <source>
        <dbReference type="ARBA" id="ARBA00022723"/>
    </source>
</evidence>
<dbReference type="GO" id="GO:0046872">
    <property type="term" value="F:metal ion binding"/>
    <property type="evidence" value="ECO:0007669"/>
    <property type="project" value="UniProtKB-KW"/>
</dbReference>
<evidence type="ECO:0000256" key="3">
    <source>
        <dbReference type="ARBA" id="ARBA00022833"/>
    </source>
</evidence>
<dbReference type="STRING" id="946122.A0A0C2XP78"/>
<evidence type="ECO:0000259" key="5">
    <source>
        <dbReference type="PROSITE" id="PS51891"/>
    </source>
</evidence>